<reference evidence="4 5" key="1">
    <citation type="submission" date="2024-09" db="EMBL/GenBank/DDBJ databases">
        <authorList>
            <person name="Sun Q."/>
            <person name="Mori K."/>
        </authorList>
    </citation>
    <scope>NUCLEOTIDE SEQUENCE [LARGE SCALE GENOMIC DNA]</scope>
    <source>
        <strain evidence="4 5">JCM 3028</strain>
    </source>
</reference>
<dbReference type="EMBL" id="JBHMBS010000139">
    <property type="protein sequence ID" value="MFB9682528.1"/>
    <property type="molecule type" value="Genomic_DNA"/>
</dbReference>
<keyword evidence="1" id="KW-0808">Transferase</keyword>
<dbReference type="Pfam" id="PF14765">
    <property type="entry name" value="PS-DH"/>
    <property type="match status" value="1"/>
</dbReference>
<evidence type="ECO:0000313" key="5">
    <source>
        <dbReference type="Proteomes" id="UP001589610"/>
    </source>
</evidence>
<dbReference type="Proteomes" id="UP001589610">
    <property type="component" value="Unassembled WGS sequence"/>
</dbReference>
<feature type="region of interest" description="C-terminal hotdog fold" evidence="2">
    <location>
        <begin position="27"/>
        <end position="162"/>
    </location>
</feature>
<keyword evidence="5" id="KW-1185">Reference proteome</keyword>
<dbReference type="PANTHER" id="PTHR43775:SF51">
    <property type="entry name" value="INACTIVE PHENOLPHTHIOCEROL SYNTHESIS POLYKETIDE SYNTHASE TYPE I PKS1-RELATED"/>
    <property type="match status" value="1"/>
</dbReference>
<proteinExistence type="predicted"/>
<dbReference type="InterPro" id="IPR049900">
    <property type="entry name" value="PKS_mFAS_DH"/>
</dbReference>
<dbReference type="Gene3D" id="3.10.129.110">
    <property type="entry name" value="Polyketide synthase dehydratase"/>
    <property type="match status" value="1"/>
</dbReference>
<feature type="region of interest" description="N-terminal hotdog fold" evidence="2">
    <location>
        <begin position="1"/>
        <end position="14"/>
    </location>
</feature>
<feature type="domain" description="PKS/mFAS DH" evidence="3">
    <location>
        <begin position="1"/>
        <end position="162"/>
    </location>
</feature>
<evidence type="ECO:0000313" key="4">
    <source>
        <dbReference type="EMBL" id="MFB9682528.1"/>
    </source>
</evidence>
<dbReference type="PANTHER" id="PTHR43775">
    <property type="entry name" value="FATTY ACID SYNTHASE"/>
    <property type="match status" value="1"/>
</dbReference>
<feature type="non-terminal residue" evidence="4">
    <location>
        <position position="230"/>
    </location>
</feature>
<dbReference type="RefSeq" id="WP_386164224.1">
    <property type="nucleotide sequence ID" value="NZ_JBHMBS010000139.1"/>
</dbReference>
<dbReference type="InterPro" id="IPR042104">
    <property type="entry name" value="PKS_dehydratase_sf"/>
</dbReference>
<accession>A0ABV5TTS9</accession>
<sequence>GHAEGLLSAGALPEPTFELAQWPPVDAVAVEVGDAYEVLLGMGYEYGPVFQGLRAVWRRGEEVFAEVALPEQAHGDAARFGVHPALLDAVLHAPLVVGDGQTVLPFSWAGVGLYSAGVTGVRARIARVRENTVALTIADSTGAPVLSVEALATRPISADQLTAGHRTDSLHRIEWSAAPAGSGSASAQVPGWVVAESLAGSLDGGVAECVLVEVSAGVHEVLGLVQGWLA</sequence>
<comment type="caution">
    <text evidence="4">The sequence shown here is derived from an EMBL/GenBank/DDBJ whole genome shotgun (WGS) entry which is preliminary data.</text>
</comment>
<evidence type="ECO:0000256" key="1">
    <source>
        <dbReference type="ARBA" id="ARBA00022679"/>
    </source>
</evidence>
<dbReference type="InterPro" id="IPR050091">
    <property type="entry name" value="PKS_NRPS_Biosynth_Enz"/>
</dbReference>
<feature type="non-terminal residue" evidence="4">
    <location>
        <position position="1"/>
    </location>
</feature>
<evidence type="ECO:0000256" key="2">
    <source>
        <dbReference type="PROSITE-ProRule" id="PRU01363"/>
    </source>
</evidence>
<comment type="caution">
    <text evidence="2">Lacks conserved residue(s) required for the propagation of feature annotation.</text>
</comment>
<gene>
    <name evidence="4" type="ORF">ACFFRH_44355</name>
</gene>
<dbReference type="PROSITE" id="PS52019">
    <property type="entry name" value="PKS_MFAS_DH"/>
    <property type="match status" value="1"/>
</dbReference>
<protein>
    <submittedName>
        <fullName evidence="4">Polyketide synthase dehydratase domain-containing protein</fullName>
    </submittedName>
</protein>
<name>A0ABV5TTS9_9ACTN</name>
<organism evidence="4 5">
    <name type="scientific">Streptosporangium vulgare</name>
    <dbReference type="NCBI Taxonomy" id="46190"/>
    <lineage>
        <taxon>Bacteria</taxon>
        <taxon>Bacillati</taxon>
        <taxon>Actinomycetota</taxon>
        <taxon>Actinomycetes</taxon>
        <taxon>Streptosporangiales</taxon>
        <taxon>Streptosporangiaceae</taxon>
        <taxon>Streptosporangium</taxon>
    </lineage>
</organism>
<dbReference type="InterPro" id="IPR049551">
    <property type="entry name" value="PKS_DH_C"/>
</dbReference>
<evidence type="ECO:0000259" key="3">
    <source>
        <dbReference type="PROSITE" id="PS52019"/>
    </source>
</evidence>